<evidence type="ECO:0000256" key="1">
    <source>
        <dbReference type="SAM" id="Phobius"/>
    </source>
</evidence>
<accession>A0A127B7B8</accession>
<dbReference type="PATRIC" id="fig|1609559.3.peg.33"/>
<dbReference type="AlphaFoldDB" id="A0A127B7B8"/>
<feature type="transmembrane region" description="Helical" evidence="1">
    <location>
        <begin position="49"/>
        <end position="72"/>
    </location>
</feature>
<reference evidence="3" key="1">
    <citation type="submission" date="2015-02" db="EMBL/GenBank/DDBJ databases">
        <title>Pyrococcus kukulkanii sp. nov., a novel hyperthermophilic archaeon isolated from a deep-sea hydrothermal vent at the Guaymas Basin.</title>
        <authorList>
            <person name="Oger P.M."/>
            <person name="Callac N."/>
            <person name="Jebbar M."/>
            <person name="Godfroy A."/>
        </authorList>
    </citation>
    <scope>NUCLEOTIDE SEQUENCE [LARGE SCALE GENOMIC DNA]</scope>
    <source>
        <strain evidence="3">NCB100</strain>
    </source>
</reference>
<protein>
    <submittedName>
        <fullName evidence="2">Uncharacterized protein</fullName>
    </submittedName>
</protein>
<keyword evidence="1" id="KW-0472">Membrane</keyword>
<keyword evidence="1" id="KW-1133">Transmembrane helix</keyword>
<name>A0A127B7B8_9EURY</name>
<keyword evidence="1" id="KW-0812">Transmembrane</keyword>
<evidence type="ECO:0000313" key="3">
    <source>
        <dbReference type="Proteomes" id="UP000070587"/>
    </source>
</evidence>
<dbReference type="RefSeq" id="WP_068319904.1">
    <property type="nucleotide sequence ID" value="NZ_CP010835.1"/>
</dbReference>
<dbReference type="STRING" id="1609559.TQ32_00155"/>
<dbReference type="GeneID" id="28490195"/>
<proteinExistence type="predicted"/>
<dbReference type="KEGG" id="pyc:TQ32_00155"/>
<sequence length="85" mass="10515">MEFKALYPGEDFDFRYRMKKKVGKRNVITFAIKSYTFDRRFAQSDLPRWLRALAPFQMIFTYLFHGLFFVIFKKPLPTFRYREIR</sequence>
<dbReference type="Proteomes" id="UP000070587">
    <property type="component" value="Chromosome"/>
</dbReference>
<evidence type="ECO:0000313" key="2">
    <source>
        <dbReference type="EMBL" id="AMM53077.1"/>
    </source>
</evidence>
<reference evidence="2 3" key="2">
    <citation type="journal article" date="2016" name="Int. J. Syst. Evol. Microbiol.">
        <title>Pyrococcus kukulkanii sp. nov., a hyperthermophilic, piezophilic archaeon isolated from a deep-sea hydrothermal vent.</title>
        <authorList>
            <person name="Callac N."/>
            <person name="Oger P."/>
            <person name="Lesongeur F."/>
            <person name="Rattray J.E."/>
            <person name="Vannier P."/>
            <person name="Michoud G."/>
            <person name="Beauverger M."/>
            <person name="Gayet N."/>
            <person name="Rouxel O."/>
            <person name="Jebbar M."/>
            <person name="Godfroy A."/>
        </authorList>
    </citation>
    <scope>NUCLEOTIDE SEQUENCE [LARGE SCALE GENOMIC DNA]</scope>
    <source>
        <strain evidence="2 3">NCB100</strain>
    </source>
</reference>
<dbReference type="EMBL" id="CP010835">
    <property type="protein sequence ID" value="AMM53077.1"/>
    <property type="molecule type" value="Genomic_DNA"/>
</dbReference>
<gene>
    <name evidence="2" type="ORF">TQ32_00155</name>
</gene>
<organism evidence="2 3">
    <name type="scientific">Pyrococcus kukulkanii</name>
    <dbReference type="NCBI Taxonomy" id="1609559"/>
    <lineage>
        <taxon>Archaea</taxon>
        <taxon>Methanobacteriati</taxon>
        <taxon>Methanobacteriota</taxon>
        <taxon>Thermococci</taxon>
        <taxon>Thermococcales</taxon>
        <taxon>Thermococcaceae</taxon>
        <taxon>Pyrococcus</taxon>
    </lineage>
</organism>